<reference evidence="2 3" key="1">
    <citation type="submission" date="2017-06" db="EMBL/GenBank/DDBJ databases">
        <title>Draft genome sequence of a variant of Elsinoe murrayae.</title>
        <authorList>
            <person name="Cheng Q."/>
        </authorList>
    </citation>
    <scope>NUCLEOTIDE SEQUENCE [LARGE SCALE GENOMIC DNA]</scope>
    <source>
        <strain evidence="2 3">CQ-2017a</strain>
    </source>
</reference>
<organism evidence="2 3">
    <name type="scientific">Sphaceloma murrayae</name>
    <dbReference type="NCBI Taxonomy" id="2082308"/>
    <lineage>
        <taxon>Eukaryota</taxon>
        <taxon>Fungi</taxon>
        <taxon>Dikarya</taxon>
        <taxon>Ascomycota</taxon>
        <taxon>Pezizomycotina</taxon>
        <taxon>Dothideomycetes</taxon>
        <taxon>Dothideomycetidae</taxon>
        <taxon>Myriangiales</taxon>
        <taxon>Elsinoaceae</taxon>
        <taxon>Sphaceloma</taxon>
    </lineage>
</organism>
<accession>A0A2K1R071</accession>
<proteinExistence type="predicted"/>
<evidence type="ECO:0000313" key="2">
    <source>
        <dbReference type="EMBL" id="PNS20687.1"/>
    </source>
</evidence>
<protein>
    <submittedName>
        <fullName evidence="2">Serine/threonine-protein kinase HSL1</fullName>
    </submittedName>
</protein>
<sequence>MFTTSSTPNASAPTTTSTFSSSLESFRAKQPTPASRPNELQRSRGRGEGVNAGLNMMQRRTKEREPTALKLQQEESRIQGAQDQADLERQMTRWWKEGDVYAPHDLSGAEMSKWKMPKSRGKQKRDVCDVLQLNPLEHYKVIPSRQSFWRGMS</sequence>
<dbReference type="STRING" id="2082308.A0A2K1R071"/>
<keyword evidence="3" id="KW-1185">Reference proteome</keyword>
<keyword evidence="2" id="KW-0418">Kinase</keyword>
<dbReference type="EMBL" id="NKHZ01000018">
    <property type="protein sequence ID" value="PNS20687.1"/>
    <property type="molecule type" value="Genomic_DNA"/>
</dbReference>
<dbReference type="AlphaFoldDB" id="A0A2K1R071"/>
<dbReference type="OrthoDB" id="21463at2759"/>
<feature type="region of interest" description="Disordered" evidence="1">
    <location>
        <begin position="1"/>
        <end position="67"/>
    </location>
</feature>
<dbReference type="GO" id="GO:0016301">
    <property type="term" value="F:kinase activity"/>
    <property type="evidence" value="ECO:0007669"/>
    <property type="project" value="UniProtKB-KW"/>
</dbReference>
<dbReference type="InParanoid" id="A0A2K1R071"/>
<evidence type="ECO:0000313" key="3">
    <source>
        <dbReference type="Proteomes" id="UP000243797"/>
    </source>
</evidence>
<keyword evidence="2" id="KW-0808">Transferase</keyword>
<feature type="compositionally biased region" description="Low complexity" evidence="1">
    <location>
        <begin position="1"/>
        <end position="22"/>
    </location>
</feature>
<name>A0A2K1R071_9PEZI</name>
<gene>
    <name evidence="2" type="ORF">CAC42_2932</name>
</gene>
<comment type="caution">
    <text evidence="2">The sequence shown here is derived from an EMBL/GenBank/DDBJ whole genome shotgun (WGS) entry which is preliminary data.</text>
</comment>
<evidence type="ECO:0000256" key="1">
    <source>
        <dbReference type="SAM" id="MobiDB-lite"/>
    </source>
</evidence>
<dbReference type="Proteomes" id="UP000243797">
    <property type="component" value="Unassembled WGS sequence"/>
</dbReference>